<evidence type="ECO:0000313" key="4">
    <source>
        <dbReference type="Proteomes" id="UP000005413"/>
    </source>
</evidence>
<dbReference type="SUPFAM" id="SSF50494">
    <property type="entry name" value="Trypsin-like serine proteases"/>
    <property type="match status" value="1"/>
</dbReference>
<evidence type="ECO:0000313" key="3">
    <source>
        <dbReference type="EMBL" id="EHJ09164.1"/>
    </source>
</evidence>
<proteinExistence type="predicted"/>
<dbReference type="PATRIC" id="fig|911238.3.peg.61"/>
<evidence type="ECO:0000256" key="2">
    <source>
        <dbReference type="SAM" id="SignalP"/>
    </source>
</evidence>
<dbReference type="InterPro" id="IPR043504">
    <property type="entry name" value="Peptidase_S1_PA_chymotrypsin"/>
</dbReference>
<reference evidence="3 4" key="1">
    <citation type="journal article" date="2012" name="BMC Genomics">
        <title>Comparative genomic analysis of the genus Staphylococcus including Staphylococcus aureus and its newly described sister species Staphylococcus simiae.</title>
        <authorList>
            <person name="Suzuki H."/>
            <person name="Lefebure T."/>
            <person name="Pavinski Bitar P."/>
            <person name="Stanhope M.J."/>
        </authorList>
    </citation>
    <scope>NUCLEOTIDE SEQUENCE [LARGE SCALE GENOMIC DNA]</scope>
    <source>
        <strain evidence="3 4">CCM 7213</strain>
    </source>
</reference>
<evidence type="ECO:0000256" key="1">
    <source>
        <dbReference type="ARBA" id="ARBA00022825"/>
    </source>
</evidence>
<dbReference type="Pfam" id="PF13365">
    <property type="entry name" value="Trypsin_2"/>
    <property type="match status" value="1"/>
</dbReference>
<dbReference type="OrthoDB" id="2396730at2"/>
<accession>G5JF72</accession>
<feature type="signal peptide" evidence="2">
    <location>
        <begin position="1"/>
        <end position="25"/>
    </location>
</feature>
<keyword evidence="1" id="KW-0720">Serine protease</keyword>
<name>G5JF72_9STAP</name>
<dbReference type="InterPro" id="IPR009003">
    <property type="entry name" value="Peptidase_S1_PA"/>
</dbReference>
<dbReference type="Proteomes" id="UP000005413">
    <property type="component" value="Unassembled WGS sequence"/>
</dbReference>
<feature type="chain" id="PRO_5003479160" description="Serine protease" evidence="2">
    <location>
        <begin position="26"/>
        <end position="279"/>
    </location>
</feature>
<gene>
    <name evidence="3" type="ORF">SS7213T_00319</name>
</gene>
<comment type="caution">
    <text evidence="3">The sequence shown here is derived from an EMBL/GenBank/DDBJ whole genome shotgun (WGS) entry which is preliminary data.</text>
</comment>
<dbReference type="RefSeq" id="WP_002461605.1">
    <property type="nucleotide sequence ID" value="NZ_AEUN01000011.1"/>
</dbReference>
<keyword evidence="2" id="KW-0732">Signal</keyword>
<dbReference type="GO" id="GO:0008236">
    <property type="term" value="F:serine-type peptidase activity"/>
    <property type="evidence" value="ECO:0007669"/>
    <property type="project" value="UniProtKB-KW"/>
</dbReference>
<sequence length="279" mass="31176">MTTKQLIASAVTVMTMLMTANSAQAAENYYYDGMHSPNDAQALSKAKKISNHDVTISHYDYANKTPYKAVGRVSNNDGWKGYGKDSMGTGFVVGPHTFLTNGHVIDRKNGQPAAAKEITFDMNRDGKNIPYHFHATKVIKVPQHDIAIVYTKENLAKYVQPLKLASDSQISHLKFNDRLYSLGYPWQFDGKKDDNTKAYWNKYRVLQRSGNGTEIQIKDKFRSGASGSPMVNNKYQVFGLRTYGYNLRGNSSGEYAKQEVAGGEAVNGFAGKYIKERIK</sequence>
<organism evidence="3 4">
    <name type="scientific">Staphylococcus simiae CCM 7213 = CCUG 51256</name>
    <dbReference type="NCBI Taxonomy" id="911238"/>
    <lineage>
        <taxon>Bacteria</taxon>
        <taxon>Bacillati</taxon>
        <taxon>Bacillota</taxon>
        <taxon>Bacilli</taxon>
        <taxon>Bacillales</taxon>
        <taxon>Staphylococcaceae</taxon>
        <taxon>Staphylococcus</taxon>
    </lineage>
</organism>
<keyword evidence="1" id="KW-0378">Hydrolase</keyword>
<dbReference type="EMBL" id="AEUN01000011">
    <property type="protein sequence ID" value="EHJ09164.1"/>
    <property type="molecule type" value="Genomic_DNA"/>
</dbReference>
<protein>
    <recommendedName>
        <fullName evidence="5">Serine protease</fullName>
    </recommendedName>
</protein>
<evidence type="ECO:0008006" key="5">
    <source>
        <dbReference type="Google" id="ProtNLM"/>
    </source>
</evidence>
<dbReference type="Gene3D" id="2.40.10.10">
    <property type="entry name" value="Trypsin-like serine proteases"/>
    <property type="match status" value="2"/>
</dbReference>
<keyword evidence="1" id="KW-0645">Protease</keyword>
<dbReference type="AlphaFoldDB" id="G5JF72"/>
<keyword evidence="4" id="KW-1185">Reference proteome</keyword>